<evidence type="ECO:0000313" key="1">
    <source>
        <dbReference type="EMBL" id="GAK55997.1"/>
    </source>
</evidence>
<dbReference type="EMBL" id="DF820464">
    <property type="protein sequence ID" value="GAK55997.1"/>
    <property type="molecule type" value="Genomic_DNA"/>
</dbReference>
<reference evidence="1" key="1">
    <citation type="journal article" date="2015" name="PeerJ">
        <title>First genomic representation of candidate bacterial phylum KSB3 points to enhanced environmental sensing as a trigger of wastewater bulking.</title>
        <authorList>
            <person name="Sekiguchi Y."/>
            <person name="Ohashi A."/>
            <person name="Parks D.H."/>
            <person name="Yamauchi T."/>
            <person name="Tyson G.W."/>
            <person name="Hugenholtz P."/>
        </authorList>
    </citation>
    <scope>NUCLEOTIDE SEQUENCE [LARGE SCALE GENOMIC DNA]</scope>
</reference>
<dbReference type="STRING" id="1499967.U27_02958"/>
<evidence type="ECO:0000313" key="2">
    <source>
        <dbReference type="Proteomes" id="UP000030661"/>
    </source>
</evidence>
<sequence length="65" mass="7346">MILLTKYGVRAIVNKIESTRFMKGERMSINSMITHQTHYPHIQKVEGVCGGEAVIEGTRSSLAYY</sequence>
<protein>
    <submittedName>
        <fullName evidence="1">Uncharacterized protein</fullName>
    </submittedName>
</protein>
<gene>
    <name evidence="1" type="ORF">U27_02958</name>
</gene>
<dbReference type="Proteomes" id="UP000030661">
    <property type="component" value="Unassembled WGS sequence"/>
</dbReference>
<proteinExistence type="predicted"/>
<organism evidence="1">
    <name type="scientific">Vecturithrix granuli</name>
    <dbReference type="NCBI Taxonomy" id="1499967"/>
    <lineage>
        <taxon>Bacteria</taxon>
        <taxon>Candidatus Moduliflexota</taxon>
        <taxon>Candidatus Vecturitrichia</taxon>
        <taxon>Candidatus Vecturitrichales</taxon>
        <taxon>Candidatus Vecturitrichaceae</taxon>
        <taxon>Candidatus Vecturithrix</taxon>
    </lineage>
</organism>
<keyword evidence="2" id="KW-1185">Reference proteome</keyword>
<dbReference type="AlphaFoldDB" id="A0A081BUJ2"/>
<dbReference type="HOGENOM" id="CLU_2840895_0_0_0"/>
<name>A0A081BUJ2_VECG1</name>
<accession>A0A081BUJ2</accession>